<reference evidence="1 2" key="1">
    <citation type="journal article" date="2015" name="Proc. Natl. Acad. Sci. U.S.A.">
        <title>The resurrection genome of Boea hygrometrica: A blueprint for survival of dehydration.</title>
        <authorList>
            <person name="Xiao L."/>
            <person name="Yang G."/>
            <person name="Zhang L."/>
            <person name="Yang X."/>
            <person name="Zhao S."/>
            <person name="Ji Z."/>
            <person name="Zhou Q."/>
            <person name="Hu M."/>
            <person name="Wang Y."/>
            <person name="Chen M."/>
            <person name="Xu Y."/>
            <person name="Jin H."/>
            <person name="Xiao X."/>
            <person name="Hu G."/>
            <person name="Bao F."/>
            <person name="Hu Y."/>
            <person name="Wan P."/>
            <person name="Li L."/>
            <person name="Deng X."/>
            <person name="Kuang T."/>
            <person name="Xiang C."/>
            <person name="Zhu J.K."/>
            <person name="Oliver M.J."/>
            <person name="He Y."/>
        </authorList>
    </citation>
    <scope>NUCLEOTIDE SEQUENCE [LARGE SCALE GENOMIC DNA]</scope>
    <source>
        <strain evidence="2">cv. XS01</strain>
    </source>
</reference>
<name>A0A2Z7AMK2_9LAMI</name>
<dbReference type="PANTHER" id="PTHR33181">
    <property type="entry name" value="OS01G0778500 PROTEIN"/>
    <property type="match status" value="1"/>
</dbReference>
<proteinExistence type="predicted"/>
<dbReference type="EMBL" id="KV014357">
    <property type="protein sequence ID" value="KZV22618.1"/>
    <property type="molecule type" value="Genomic_DNA"/>
</dbReference>
<accession>A0A2Z7AMK2</accession>
<dbReference type="PANTHER" id="PTHR33181:SF19">
    <property type="entry name" value="OS04G0658200 PROTEIN"/>
    <property type="match status" value="1"/>
</dbReference>
<organism evidence="1 2">
    <name type="scientific">Dorcoceras hygrometricum</name>
    <dbReference type="NCBI Taxonomy" id="472368"/>
    <lineage>
        <taxon>Eukaryota</taxon>
        <taxon>Viridiplantae</taxon>
        <taxon>Streptophyta</taxon>
        <taxon>Embryophyta</taxon>
        <taxon>Tracheophyta</taxon>
        <taxon>Spermatophyta</taxon>
        <taxon>Magnoliopsida</taxon>
        <taxon>eudicotyledons</taxon>
        <taxon>Gunneridae</taxon>
        <taxon>Pentapetalae</taxon>
        <taxon>asterids</taxon>
        <taxon>lamiids</taxon>
        <taxon>Lamiales</taxon>
        <taxon>Gesneriaceae</taxon>
        <taxon>Didymocarpoideae</taxon>
        <taxon>Trichosporeae</taxon>
        <taxon>Loxocarpinae</taxon>
        <taxon>Dorcoceras</taxon>
    </lineage>
</organism>
<evidence type="ECO:0000313" key="1">
    <source>
        <dbReference type="EMBL" id="KZV22618.1"/>
    </source>
</evidence>
<sequence length="118" mass="13910">MQPGRGGVKGSWLSRLGGGNRRRKVKIRVMDWWRKVVFPIRRALSAVFSRVKERQKDVGLLKLHDDIQTCGYEDVQVMWEMLRTESEVVSLQAKRKHRWFWKNFSSSSPQIKLVKETP</sequence>
<dbReference type="OrthoDB" id="689242at2759"/>
<gene>
    <name evidence="1" type="ORF">F511_02635</name>
</gene>
<keyword evidence="2" id="KW-1185">Reference proteome</keyword>
<dbReference type="AlphaFoldDB" id="A0A2Z7AMK2"/>
<evidence type="ECO:0000313" key="2">
    <source>
        <dbReference type="Proteomes" id="UP000250235"/>
    </source>
</evidence>
<protein>
    <submittedName>
        <fullName evidence="1">Uncharacterized protein</fullName>
    </submittedName>
</protein>
<dbReference type="Proteomes" id="UP000250235">
    <property type="component" value="Unassembled WGS sequence"/>
</dbReference>